<evidence type="ECO:0000313" key="2">
    <source>
        <dbReference type="Proteomes" id="UP000467637"/>
    </source>
</evidence>
<accession>A0ABW9U7J7</accession>
<comment type="caution">
    <text evidence="1">The sequence shown here is derived from an EMBL/GenBank/DDBJ whole genome shotgun (WGS) entry which is preliminary data.</text>
</comment>
<keyword evidence="2" id="KW-1185">Reference proteome</keyword>
<evidence type="ECO:0000313" key="1">
    <source>
        <dbReference type="EMBL" id="MVQ35318.1"/>
    </source>
</evidence>
<dbReference type="EMBL" id="WSEM01000008">
    <property type="protein sequence ID" value="MVQ35318.1"/>
    <property type="molecule type" value="Genomic_DNA"/>
</dbReference>
<name>A0ABW9U7J7_9BACL</name>
<organism evidence="1 2">
    <name type="scientific">Paenibacillus anseongense</name>
    <dbReference type="NCBI Taxonomy" id="2682845"/>
    <lineage>
        <taxon>Bacteria</taxon>
        <taxon>Bacillati</taxon>
        <taxon>Bacillota</taxon>
        <taxon>Bacilli</taxon>
        <taxon>Bacillales</taxon>
        <taxon>Paenibacillaceae</taxon>
        <taxon>Paenibacillus</taxon>
    </lineage>
</organism>
<protein>
    <submittedName>
        <fullName evidence="1">Uncharacterized protein</fullName>
    </submittedName>
</protein>
<sequence length="51" mass="5549">MVCQPLPERRAGAFWVQPDERIIGSLHTGYPGKIPAGQARVSASERLTVMA</sequence>
<dbReference type="RefSeq" id="WP_157319256.1">
    <property type="nucleotide sequence ID" value="NZ_WSEM01000008.1"/>
</dbReference>
<reference evidence="1 2" key="1">
    <citation type="submission" date="2019-12" db="EMBL/GenBank/DDBJ databases">
        <authorList>
            <person name="Huq M.A."/>
        </authorList>
    </citation>
    <scope>NUCLEOTIDE SEQUENCE [LARGE SCALE GENOMIC DNA]</scope>
    <source>
        <strain evidence="1 2">MAH-34</strain>
    </source>
</reference>
<proteinExistence type="predicted"/>
<gene>
    <name evidence="1" type="ORF">GON05_11695</name>
</gene>
<dbReference type="Proteomes" id="UP000467637">
    <property type="component" value="Unassembled WGS sequence"/>
</dbReference>